<feature type="compositionally biased region" description="Low complexity" evidence="1">
    <location>
        <begin position="75"/>
        <end position="89"/>
    </location>
</feature>
<evidence type="ECO:0000313" key="4">
    <source>
        <dbReference type="Proteomes" id="UP001642409"/>
    </source>
</evidence>
<organism evidence="2">
    <name type="scientific">Hexamita inflata</name>
    <dbReference type="NCBI Taxonomy" id="28002"/>
    <lineage>
        <taxon>Eukaryota</taxon>
        <taxon>Metamonada</taxon>
        <taxon>Diplomonadida</taxon>
        <taxon>Hexamitidae</taxon>
        <taxon>Hexamitinae</taxon>
        <taxon>Hexamita</taxon>
    </lineage>
</organism>
<name>A0AA86PFE5_9EUKA</name>
<dbReference type="EMBL" id="CATOUU010000647">
    <property type="protein sequence ID" value="CAI9937613.1"/>
    <property type="molecule type" value="Genomic_DNA"/>
</dbReference>
<evidence type="ECO:0000313" key="2">
    <source>
        <dbReference type="EMBL" id="CAI9937613.1"/>
    </source>
</evidence>
<reference evidence="2" key="1">
    <citation type="submission" date="2023-06" db="EMBL/GenBank/DDBJ databases">
        <authorList>
            <person name="Kurt Z."/>
        </authorList>
    </citation>
    <scope>NUCLEOTIDE SEQUENCE</scope>
</reference>
<dbReference type="EMBL" id="CAXDID020000110">
    <property type="protein sequence ID" value="CAL6029502.1"/>
    <property type="molecule type" value="Genomic_DNA"/>
</dbReference>
<gene>
    <name evidence="2" type="ORF">HINF_LOCUS25258</name>
    <name evidence="3" type="ORF">HINF_LOCUS32379</name>
</gene>
<keyword evidence="4" id="KW-1185">Reference proteome</keyword>
<protein>
    <submittedName>
        <fullName evidence="2">Uncharacterized protein</fullName>
    </submittedName>
</protein>
<proteinExistence type="predicted"/>
<accession>A0AA86PFE5</accession>
<comment type="caution">
    <text evidence="2">The sequence shown here is derived from an EMBL/GenBank/DDBJ whole genome shotgun (WGS) entry which is preliminary data.</text>
</comment>
<reference evidence="3 4" key="2">
    <citation type="submission" date="2024-07" db="EMBL/GenBank/DDBJ databases">
        <authorList>
            <person name="Akdeniz Z."/>
        </authorList>
    </citation>
    <scope>NUCLEOTIDE SEQUENCE [LARGE SCALE GENOMIC DNA]</scope>
</reference>
<dbReference type="AlphaFoldDB" id="A0AA86PFE5"/>
<dbReference type="Proteomes" id="UP001642409">
    <property type="component" value="Unassembled WGS sequence"/>
</dbReference>
<evidence type="ECO:0000256" key="1">
    <source>
        <dbReference type="SAM" id="MobiDB-lite"/>
    </source>
</evidence>
<sequence length="561" mass="66053">MSKSQKRNIEIHFQEDSQPKKGNIDIKFQNDIDIVFDEQVDIIIEQNILIGSQEPRTPKHESINITISQEKQKQAKTPKAPQKPKLQKQINPSKSQPILTQEASNIIQPKIIDIQVDQENANQQAALQQTNQQTDVSIERDVQNWKNAFKMQVSVNLFKDFNLEKYQADEKYKTLVEEYVNEKDPQQLITGNVAEESANLLIIAPWKAKQLFNFLMEYKQFDVVTNLFKKHQIMQQYVTQLLQRINFQTASPEDYQLLAYVYYFDYTHQLLQDDVVLQIIINLLNSQLNQQFNIQLLASITSILVINSNQLFYKFKMFRHQNINYLCVEYFDKFITILSQFLRQSNNYLSNQTIVYFQQLQQFFEQFKEFDSTNSYIPKNLPIIVNNPPSYSPSYIQDSFELFKENSSTLKSAMANETEITFFQRCLNEKCLKIYIDNITKIHPLQFQIQQMIKKIFAKVHHSNCALELVVVKYVQTQELFEQFLNKLSQYQKCMTIFYVKQAFREFLCLDFMQGVKDHEIQQQLIDYNIHALEGNLEFGNVDNMLKRIRSIGLAEVLGVV</sequence>
<evidence type="ECO:0000313" key="3">
    <source>
        <dbReference type="EMBL" id="CAL6029502.1"/>
    </source>
</evidence>
<feature type="region of interest" description="Disordered" evidence="1">
    <location>
        <begin position="67"/>
        <end position="95"/>
    </location>
</feature>